<evidence type="ECO:0000259" key="16">
    <source>
        <dbReference type="Pfam" id="PF00133"/>
    </source>
</evidence>
<keyword evidence="13" id="KW-0030">Aminoacyl-tRNA synthetase</keyword>
<keyword evidence="6" id="KW-0963">Cytoplasm</keyword>
<dbReference type="GO" id="GO:0004822">
    <property type="term" value="F:isoleucine-tRNA ligase activity"/>
    <property type="evidence" value="ECO:0007669"/>
    <property type="project" value="UniProtKB-EC"/>
</dbReference>
<dbReference type="InterPro" id="IPR002301">
    <property type="entry name" value="Ile-tRNA-ligase"/>
</dbReference>
<dbReference type="GO" id="GO:0005524">
    <property type="term" value="F:ATP binding"/>
    <property type="evidence" value="ECO:0007669"/>
    <property type="project" value="UniProtKB-KW"/>
</dbReference>
<evidence type="ECO:0000313" key="18">
    <source>
        <dbReference type="Proteomes" id="UP000554004"/>
    </source>
</evidence>
<comment type="cofactor">
    <cofactor evidence="1">
        <name>Zn(2+)</name>
        <dbReference type="ChEBI" id="CHEBI:29105"/>
    </cofactor>
</comment>
<comment type="subunit">
    <text evidence="4">Monomer.</text>
</comment>
<evidence type="ECO:0000256" key="5">
    <source>
        <dbReference type="ARBA" id="ARBA00013165"/>
    </source>
</evidence>
<evidence type="ECO:0000313" key="17">
    <source>
        <dbReference type="EMBL" id="NLE30733.1"/>
    </source>
</evidence>
<dbReference type="SUPFAM" id="SSF50677">
    <property type="entry name" value="ValRS/IleRS/LeuRS editing domain"/>
    <property type="match status" value="1"/>
</dbReference>
<keyword evidence="11" id="KW-0067">ATP-binding</keyword>
<evidence type="ECO:0000256" key="2">
    <source>
        <dbReference type="ARBA" id="ARBA00004496"/>
    </source>
</evidence>
<organism evidence="17 18">
    <name type="scientific">Candidatus Dojkabacteria bacterium</name>
    <dbReference type="NCBI Taxonomy" id="2099670"/>
    <lineage>
        <taxon>Bacteria</taxon>
        <taxon>Candidatus Dojkabacteria</taxon>
    </lineage>
</organism>
<proteinExistence type="inferred from homology"/>
<name>A0A847ERZ4_9BACT</name>
<evidence type="ECO:0000256" key="7">
    <source>
        <dbReference type="ARBA" id="ARBA00022598"/>
    </source>
</evidence>
<evidence type="ECO:0000256" key="13">
    <source>
        <dbReference type="ARBA" id="ARBA00023146"/>
    </source>
</evidence>
<dbReference type="GO" id="GO:0005737">
    <property type="term" value="C:cytoplasm"/>
    <property type="evidence" value="ECO:0007669"/>
    <property type="project" value="UniProtKB-SubCell"/>
</dbReference>
<sequence>MEDLKISKAQGMPNFASVEEKILNYWKEKDILDKSIEQRAKEKSFTFYDGPITANNKPHYGHVLTMVIKDSIPRYKTMKGFRVERSLGWDCQGIPVEYEVEKELGFQQKEDIEKFGVEKFNNLCRQSVKKYQGEIQDLTERMGRWVDDKEEYATMNAEYIESVWWSLKELYNKDLLYEGYKVVPYSTRAGTTLSNSEVALGGYQTITDPVVVVKLKLKESNTNLLIWTTTPWTLPGNLLVAVGKDFTYVELEYKKEKYIVGKDLVESIFKEDFKILKEIKGSDLIGKEYEPLYPYYAQKSSEGAFRVVHANHVTLDDGTGLVHQAPYGEEDFLLMTEMGIGMFDYLDDAGNMKDEIEQFKGMFYKKANRYIIEDLEKRNLLFDHYDYEHQMPMCWRTSTPLIYKPIKSWYVRVTKIRELLVNENKDINWIPKHVKEGRFGNWLEDARDWAL</sequence>
<dbReference type="GO" id="GO:0002161">
    <property type="term" value="F:aminoacyl-tRNA deacylase activity"/>
    <property type="evidence" value="ECO:0007669"/>
    <property type="project" value="InterPro"/>
</dbReference>
<evidence type="ECO:0000256" key="11">
    <source>
        <dbReference type="ARBA" id="ARBA00022840"/>
    </source>
</evidence>
<evidence type="ECO:0000256" key="3">
    <source>
        <dbReference type="ARBA" id="ARBA00007078"/>
    </source>
</evidence>
<dbReference type="EC" id="6.1.1.5" evidence="5"/>
<evidence type="ECO:0000256" key="12">
    <source>
        <dbReference type="ARBA" id="ARBA00022917"/>
    </source>
</evidence>
<dbReference type="FunFam" id="3.40.50.620:FF:000063">
    <property type="entry name" value="Isoleucine--tRNA ligase"/>
    <property type="match status" value="1"/>
</dbReference>
<accession>A0A847ERZ4</accession>
<dbReference type="EMBL" id="JAAZAL010000017">
    <property type="protein sequence ID" value="NLE30733.1"/>
    <property type="molecule type" value="Genomic_DNA"/>
</dbReference>
<dbReference type="InterPro" id="IPR002300">
    <property type="entry name" value="aa-tRNA-synth_Ia"/>
</dbReference>
<keyword evidence="9" id="KW-0547">Nucleotide-binding</keyword>
<dbReference type="Proteomes" id="UP000554004">
    <property type="component" value="Unassembled WGS sequence"/>
</dbReference>
<gene>
    <name evidence="17" type="ORF">GX618_00440</name>
</gene>
<evidence type="ECO:0000256" key="6">
    <source>
        <dbReference type="ARBA" id="ARBA00022490"/>
    </source>
</evidence>
<dbReference type="PANTHER" id="PTHR42780:SF1">
    <property type="entry name" value="ISOLEUCINE--TRNA LIGASE, CYTOPLASMIC"/>
    <property type="match status" value="1"/>
</dbReference>
<dbReference type="GO" id="GO:0006428">
    <property type="term" value="P:isoleucyl-tRNA aminoacylation"/>
    <property type="evidence" value="ECO:0007669"/>
    <property type="project" value="InterPro"/>
</dbReference>
<dbReference type="Pfam" id="PF00133">
    <property type="entry name" value="tRNA-synt_1"/>
    <property type="match status" value="1"/>
</dbReference>
<evidence type="ECO:0000256" key="10">
    <source>
        <dbReference type="ARBA" id="ARBA00022833"/>
    </source>
</evidence>
<comment type="subcellular location">
    <subcellularLocation>
        <location evidence="2">Cytoplasm</location>
    </subcellularLocation>
</comment>
<dbReference type="PRINTS" id="PR00984">
    <property type="entry name" value="TRNASYNTHILE"/>
</dbReference>
<comment type="catalytic activity">
    <reaction evidence="15">
        <text>tRNA(Ile) + L-isoleucine + ATP = L-isoleucyl-tRNA(Ile) + AMP + diphosphate</text>
        <dbReference type="Rhea" id="RHEA:11060"/>
        <dbReference type="Rhea" id="RHEA-COMP:9666"/>
        <dbReference type="Rhea" id="RHEA-COMP:9695"/>
        <dbReference type="ChEBI" id="CHEBI:30616"/>
        <dbReference type="ChEBI" id="CHEBI:33019"/>
        <dbReference type="ChEBI" id="CHEBI:58045"/>
        <dbReference type="ChEBI" id="CHEBI:78442"/>
        <dbReference type="ChEBI" id="CHEBI:78528"/>
        <dbReference type="ChEBI" id="CHEBI:456215"/>
        <dbReference type="EC" id="6.1.1.5"/>
    </reaction>
</comment>
<evidence type="ECO:0000256" key="4">
    <source>
        <dbReference type="ARBA" id="ARBA00011245"/>
    </source>
</evidence>
<dbReference type="InterPro" id="IPR009008">
    <property type="entry name" value="Val/Leu/Ile-tRNA-synth_edit"/>
</dbReference>
<keyword evidence="12" id="KW-0648">Protein biosynthesis</keyword>
<dbReference type="InterPro" id="IPR014729">
    <property type="entry name" value="Rossmann-like_a/b/a_fold"/>
</dbReference>
<keyword evidence="10" id="KW-0862">Zinc</keyword>
<comment type="similarity">
    <text evidence="3">Belongs to the class-I aminoacyl-tRNA synthetase family. IleS type 2 subfamily.</text>
</comment>
<dbReference type="PANTHER" id="PTHR42780">
    <property type="entry name" value="SOLEUCYL-TRNA SYNTHETASE"/>
    <property type="match status" value="1"/>
</dbReference>
<keyword evidence="7 17" id="KW-0436">Ligase</keyword>
<dbReference type="GO" id="GO:0046872">
    <property type="term" value="F:metal ion binding"/>
    <property type="evidence" value="ECO:0007669"/>
    <property type="project" value="UniProtKB-KW"/>
</dbReference>
<comment type="caution">
    <text evidence="17">The sequence shown here is derived from an EMBL/GenBank/DDBJ whole genome shotgun (WGS) entry which is preliminary data.</text>
</comment>
<evidence type="ECO:0000256" key="14">
    <source>
        <dbReference type="ARBA" id="ARBA00025217"/>
    </source>
</evidence>
<dbReference type="Gene3D" id="3.40.50.620">
    <property type="entry name" value="HUPs"/>
    <property type="match status" value="1"/>
</dbReference>
<dbReference type="AlphaFoldDB" id="A0A847ERZ4"/>
<dbReference type="InterPro" id="IPR023586">
    <property type="entry name" value="Ile-tRNA-ligase_type2"/>
</dbReference>
<evidence type="ECO:0000256" key="8">
    <source>
        <dbReference type="ARBA" id="ARBA00022723"/>
    </source>
</evidence>
<evidence type="ECO:0000256" key="15">
    <source>
        <dbReference type="ARBA" id="ARBA00048359"/>
    </source>
</evidence>
<evidence type="ECO:0000256" key="1">
    <source>
        <dbReference type="ARBA" id="ARBA00001947"/>
    </source>
</evidence>
<comment type="function">
    <text evidence="14">Catalyzes the attachment of isoleucine to tRNA(Ile). As IleRS can inadvertently accommodate and process structurally similar amino acids such as valine, to avoid such errors it has two additional distinct tRNA(Ile)-dependent editing activities. One activity is designated as 'pretransfer' editing and involves the hydrolysis of activated Val-AMP. The other activity is designated 'posttransfer' editing and involves deacylation of mischarged Val-tRNA(Ile).</text>
</comment>
<dbReference type="Gene3D" id="3.90.740.10">
    <property type="entry name" value="Valyl/Leucyl/Isoleucyl-tRNA synthetase, editing domain"/>
    <property type="match status" value="1"/>
</dbReference>
<reference evidence="17 18" key="1">
    <citation type="journal article" date="2020" name="Biotechnol. Biofuels">
        <title>New insights from the biogas microbiome by comprehensive genome-resolved metagenomics of nearly 1600 species originating from multiple anaerobic digesters.</title>
        <authorList>
            <person name="Campanaro S."/>
            <person name="Treu L."/>
            <person name="Rodriguez-R L.M."/>
            <person name="Kovalovszki A."/>
            <person name="Ziels R.M."/>
            <person name="Maus I."/>
            <person name="Zhu X."/>
            <person name="Kougias P.G."/>
            <person name="Basile A."/>
            <person name="Luo G."/>
            <person name="Schluter A."/>
            <person name="Konstantinidis K.T."/>
            <person name="Angelidaki I."/>
        </authorList>
    </citation>
    <scope>NUCLEOTIDE SEQUENCE [LARGE SCALE GENOMIC DNA]</scope>
    <source>
        <strain evidence="17">AS06rmzACSIP_421</strain>
    </source>
</reference>
<feature type="non-terminal residue" evidence="17">
    <location>
        <position position="451"/>
    </location>
</feature>
<keyword evidence="8" id="KW-0479">Metal-binding</keyword>
<protein>
    <recommendedName>
        <fullName evidence="5">isoleucine--tRNA ligase</fullName>
        <ecNumber evidence="5">6.1.1.5</ecNumber>
    </recommendedName>
</protein>
<feature type="domain" description="Aminoacyl-tRNA synthetase class Ia" evidence="16">
    <location>
        <begin position="22"/>
        <end position="450"/>
    </location>
</feature>
<dbReference type="SUPFAM" id="SSF52374">
    <property type="entry name" value="Nucleotidylyl transferase"/>
    <property type="match status" value="1"/>
</dbReference>
<evidence type="ECO:0000256" key="9">
    <source>
        <dbReference type="ARBA" id="ARBA00022741"/>
    </source>
</evidence>